<reference evidence="1" key="1">
    <citation type="submission" date="2021-02" db="EMBL/GenBank/DDBJ databases">
        <title>Skermanella TT6 skin isolate.</title>
        <authorList>
            <person name="Lee K."/>
            <person name="Ganzorig M."/>
        </authorList>
    </citation>
    <scope>NUCLEOTIDE SEQUENCE</scope>
    <source>
        <strain evidence="1">TT6</strain>
    </source>
</reference>
<proteinExistence type="predicted"/>
<dbReference type="Proteomes" id="UP000595197">
    <property type="component" value="Chromosome"/>
</dbReference>
<dbReference type="RefSeq" id="WP_201076060.1">
    <property type="nucleotide sequence ID" value="NZ_CP067420.1"/>
</dbReference>
<protein>
    <submittedName>
        <fullName evidence="1">Uncharacterized protein</fullName>
    </submittedName>
</protein>
<gene>
    <name evidence="1" type="ORF">IGS68_27280</name>
</gene>
<organism evidence="1 2">
    <name type="scientific">Skermanella cutis</name>
    <dbReference type="NCBI Taxonomy" id="2775420"/>
    <lineage>
        <taxon>Bacteria</taxon>
        <taxon>Pseudomonadati</taxon>
        <taxon>Pseudomonadota</taxon>
        <taxon>Alphaproteobacteria</taxon>
        <taxon>Rhodospirillales</taxon>
        <taxon>Azospirillaceae</taxon>
        <taxon>Skermanella</taxon>
    </lineage>
</organism>
<evidence type="ECO:0000313" key="2">
    <source>
        <dbReference type="Proteomes" id="UP000595197"/>
    </source>
</evidence>
<sequence length="116" mass="13384">MITERRQVIFSNDAVREAVRLFSALHPDKMPHGQVRRVWTAAEPELQLFVQIEQIGARKLHELRFGQGEIAAFLILFCRKNKIPLPRSSEKFLELENGCLSLVITKQILTETLTRT</sequence>
<accession>A0ABX7B5I9</accession>
<name>A0ABX7B5I9_9PROT</name>
<evidence type="ECO:0000313" key="1">
    <source>
        <dbReference type="EMBL" id="QQP89624.1"/>
    </source>
</evidence>
<keyword evidence="2" id="KW-1185">Reference proteome</keyword>
<dbReference type="EMBL" id="CP067420">
    <property type="protein sequence ID" value="QQP89624.1"/>
    <property type="molecule type" value="Genomic_DNA"/>
</dbReference>